<evidence type="ECO:0000313" key="5">
    <source>
        <dbReference type="Proteomes" id="UP000618051"/>
    </source>
</evidence>
<dbReference type="AlphaFoldDB" id="A0A835TPA9"/>
<protein>
    <submittedName>
        <fullName evidence="3">Uncharacterized protein</fullName>
    </submittedName>
</protein>
<dbReference type="Proteomes" id="UP000618051">
    <property type="component" value="Unassembled WGS sequence"/>
</dbReference>
<dbReference type="InterPro" id="IPR002354">
    <property type="entry name" value="IL-4"/>
</dbReference>
<reference evidence="3" key="1">
    <citation type="submission" date="2020-10" db="EMBL/GenBank/DDBJ databases">
        <title>Feather gene expression reveals the developmental basis of iridescence in African starlings.</title>
        <authorList>
            <person name="Rubenstein D.R."/>
        </authorList>
    </citation>
    <scope>NUCLEOTIDE SEQUENCE</scope>
    <source>
        <strain evidence="3">SS15</strain>
        <tissue evidence="3">Liver</tissue>
    </source>
</reference>
<dbReference type="GO" id="GO:0006955">
    <property type="term" value="P:immune response"/>
    <property type="evidence" value="ECO:0007669"/>
    <property type="project" value="InterPro"/>
</dbReference>
<feature type="region of interest" description="Disordered" evidence="1">
    <location>
        <begin position="359"/>
        <end position="396"/>
    </location>
</feature>
<dbReference type="EMBL" id="JADDUC010000275">
    <property type="protein sequence ID" value="KAG0114662.1"/>
    <property type="molecule type" value="Genomic_DNA"/>
</dbReference>
<evidence type="ECO:0000256" key="2">
    <source>
        <dbReference type="SAM" id="Phobius"/>
    </source>
</evidence>
<dbReference type="OrthoDB" id="9162144at2759"/>
<keyword evidence="2" id="KW-0472">Membrane</keyword>
<dbReference type="SUPFAM" id="SSF47266">
    <property type="entry name" value="4-helical cytokines"/>
    <property type="match status" value="1"/>
</dbReference>
<reference evidence="4" key="3">
    <citation type="submission" date="2022-01" db="EMBL/GenBank/DDBJ databases">
        <authorList>
            <person name="Rubenstein D.R."/>
        </authorList>
    </citation>
    <scope>NUCLEOTIDE SEQUENCE</scope>
    <source>
        <strain evidence="4">SS15</strain>
        <tissue evidence="4">Liver</tissue>
    </source>
</reference>
<dbReference type="EMBL" id="JADDUC020000016">
    <property type="protein sequence ID" value="KAI1234050.1"/>
    <property type="molecule type" value="Genomic_DNA"/>
</dbReference>
<name>A0A835TPA9_9PASS</name>
<dbReference type="GO" id="GO:0008083">
    <property type="term" value="F:growth factor activity"/>
    <property type="evidence" value="ECO:0007669"/>
    <property type="project" value="InterPro"/>
</dbReference>
<feature type="region of interest" description="Disordered" evidence="1">
    <location>
        <begin position="116"/>
        <end position="143"/>
    </location>
</feature>
<evidence type="ECO:0000313" key="3">
    <source>
        <dbReference type="EMBL" id="KAG0114662.1"/>
    </source>
</evidence>
<reference evidence="4 5" key="2">
    <citation type="journal article" date="2021" name="J. Hered.">
        <title>Feather Gene Expression Elucidates the Developmental Basis of Plumage Iridescence in African Starlings.</title>
        <authorList>
            <person name="Rubenstein D.R."/>
            <person name="Corvelo A."/>
            <person name="MacManes M.D."/>
            <person name="Maia R."/>
            <person name="Narzisi G."/>
            <person name="Rousaki A."/>
            <person name="Vandenabeele P."/>
            <person name="Shawkey M.D."/>
            <person name="Solomon J."/>
        </authorList>
    </citation>
    <scope>NUCLEOTIDE SEQUENCE [LARGE SCALE GENOMIC DNA]</scope>
    <source>
        <strain evidence="4">SS15</strain>
    </source>
</reference>
<keyword evidence="2" id="KW-1133">Transmembrane helix</keyword>
<comment type="caution">
    <text evidence="3">The sequence shown here is derived from an EMBL/GenBank/DDBJ whole genome shotgun (WGS) entry which is preliminary data.</text>
</comment>
<dbReference type="PANTHER" id="PTHR47401:SF1">
    <property type="entry name" value="INTERLEUKIN-4"/>
    <property type="match status" value="1"/>
</dbReference>
<proteinExistence type="predicted"/>
<keyword evidence="2" id="KW-0812">Transmembrane</keyword>
<dbReference type="GO" id="GO:0005576">
    <property type="term" value="C:extracellular region"/>
    <property type="evidence" value="ECO:0007669"/>
    <property type="project" value="InterPro"/>
</dbReference>
<evidence type="ECO:0000313" key="4">
    <source>
        <dbReference type="EMBL" id="KAI1234050.1"/>
    </source>
</evidence>
<dbReference type="Gene3D" id="1.20.1250.10">
    <property type="match status" value="2"/>
</dbReference>
<feature type="region of interest" description="Disordered" evidence="1">
    <location>
        <begin position="1"/>
        <end position="20"/>
    </location>
</feature>
<sequence length="508" mass="56617">MREKAHTVTDHQTTQRLRAEEVQPKQAMSIVVQVLLTFLVLSACLGDVVTPWTHTLRTNMLKESIKLLDQLQQMEVSCNEMNVTNIFADYKVRKNPSHIALMGTGRILGARGEHSTVEGRREARDPACPGVVLGRSKEPTVTPSTNVGLPSWFSPLPMPCTGALTFPHPSSPPAKAALVASGHSGDMERPEDGQGWAPRDNNMEILCKAATIAQEGQSCHRYLEGIYHNLLSLVWGSRARHKKPCPAAAGSTTSLKNFLKELHQVLQEEYKSQKKICCKRTGISTAQSLPQAQVHCLHLVVLRNEVVYDKNLKTKLPAQLPNVFEQPFNLSLMFLFKTRSAEKCLLLQVTSVRACKHAERPPGYSRHPLPKSALPAQQGPEATAEIEGSEQRSRTTTVAQQVHVLEDYKESGQRNSVNLLTSRFGTKHPKFETKYQLVTLTAAFAQTQQCLTSAYEYLQKSLTVEQADNLPRLRKLKDNQDKQLNAVMSVPHLLIVNFQLPKQILKHG</sequence>
<keyword evidence="5" id="KW-1185">Reference proteome</keyword>
<dbReference type="PANTHER" id="PTHR47401">
    <property type="entry name" value="INTERLEUKIN-4"/>
    <property type="match status" value="1"/>
</dbReference>
<feature type="compositionally biased region" description="Basic and acidic residues" evidence="1">
    <location>
        <begin position="116"/>
        <end position="125"/>
    </location>
</feature>
<organism evidence="3">
    <name type="scientific">Lamprotornis superbus</name>
    <dbReference type="NCBI Taxonomy" id="245042"/>
    <lineage>
        <taxon>Eukaryota</taxon>
        <taxon>Metazoa</taxon>
        <taxon>Chordata</taxon>
        <taxon>Craniata</taxon>
        <taxon>Vertebrata</taxon>
        <taxon>Euteleostomi</taxon>
        <taxon>Archelosauria</taxon>
        <taxon>Archosauria</taxon>
        <taxon>Dinosauria</taxon>
        <taxon>Saurischia</taxon>
        <taxon>Theropoda</taxon>
        <taxon>Coelurosauria</taxon>
        <taxon>Aves</taxon>
        <taxon>Neognathae</taxon>
        <taxon>Neoaves</taxon>
        <taxon>Telluraves</taxon>
        <taxon>Australaves</taxon>
        <taxon>Passeriformes</taxon>
        <taxon>Sturnidae</taxon>
        <taxon>Lamprotornis</taxon>
    </lineage>
</organism>
<feature type="transmembrane region" description="Helical" evidence="2">
    <location>
        <begin position="30"/>
        <end position="52"/>
    </location>
</feature>
<accession>A0A835TPA9</accession>
<evidence type="ECO:0000256" key="1">
    <source>
        <dbReference type="SAM" id="MobiDB-lite"/>
    </source>
</evidence>
<gene>
    <name evidence="4" type="ORF">IHE44_0003760</name>
    <name evidence="3" type="ORF">IHE44_007387</name>
</gene>
<dbReference type="InterPro" id="IPR009079">
    <property type="entry name" value="4_helix_cytokine-like_core"/>
</dbReference>
<dbReference type="GO" id="GO:0005136">
    <property type="term" value="F:interleukin-4 receptor binding"/>
    <property type="evidence" value="ECO:0007669"/>
    <property type="project" value="InterPro"/>
</dbReference>